<accession>A0A2A9MBQ7</accession>
<name>A0A2A9MBQ7_BESBE</name>
<dbReference type="RefSeq" id="XP_029216839.1">
    <property type="nucleotide sequence ID" value="XM_029360172.1"/>
</dbReference>
<keyword evidence="3" id="KW-1185">Reference proteome</keyword>
<dbReference type="EMBL" id="NWUJ01000010">
    <property type="protein sequence ID" value="PFH32830.1"/>
    <property type="molecule type" value="Genomic_DNA"/>
</dbReference>
<evidence type="ECO:0000256" key="1">
    <source>
        <dbReference type="SAM" id="MobiDB-lite"/>
    </source>
</evidence>
<evidence type="ECO:0000313" key="3">
    <source>
        <dbReference type="Proteomes" id="UP000224006"/>
    </source>
</evidence>
<dbReference type="GeneID" id="40306504"/>
<sequence>MAVGTSHNIMAYTTRKDPCRGAPGEAGKAHPCTGGRVSMETSSLVEGKDGGRKPSSRFSVAALTVLLLTLSCSNPLHYGEALEVSESGLRRHTLGAPADSRTRGRASAGRASPVSSHTPPLETASSSGFRAAVGLHSGEMSAAAIADSTHAREQDVKPVAVTQRGVESRARRGSEGVHQLAAEGPPTLSQPAPASQKISFVNTGFVKTRKKKHQGQDLTEDDMRYAPTTAEEYRAGWRREEQVNEVPFCKDLGFGGFHPEEGAENYCWSRCGRACEGWMFLSQDSKAMWTLAADAKRVKPCLTPANKSHRNILCKAIPKPTSADYVEAIRHEMDIVAPDQVPPVAVAMPGAEANVVMPAYFPGMMWGGADGLVSSALSSLPLALASLAVSVAMAFY</sequence>
<dbReference type="OrthoDB" id="346295at2759"/>
<dbReference type="KEGG" id="bbes:BESB_014430"/>
<feature type="region of interest" description="Disordered" evidence="1">
    <location>
        <begin position="146"/>
        <end position="193"/>
    </location>
</feature>
<comment type="caution">
    <text evidence="2">The sequence shown here is derived from an EMBL/GenBank/DDBJ whole genome shotgun (WGS) entry which is preliminary data.</text>
</comment>
<dbReference type="VEuPathDB" id="ToxoDB:BESB_014430"/>
<feature type="compositionally biased region" description="Low complexity" evidence="1">
    <location>
        <begin position="105"/>
        <end position="116"/>
    </location>
</feature>
<evidence type="ECO:0000313" key="2">
    <source>
        <dbReference type="EMBL" id="PFH32830.1"/>
    </source>
</evidence>
<dbReference type="AlphaFoldDB" id="A0A2A9MBQ7"/>
<feature type="region of interest" description="Disordered" evidence="1">
    <location>
        <begin position="94"/>
        <end position="126"/>
    </location>
</feature>
<organism evidence="2 3">
    <name type="scientific">Besnoitia besnoiti</name>
    <name type="common">Apicomplexan protozoan</name>
    <dbReference type="NCBI Taxonomy" id="94643"/>
    <lineage>
        <taxon>Eukaryota</taxon>
        <taxon>Sar</taxon>
        <taxon>Alveolata</taxon>
        <taxon>Apicomplexa</taxon>
        <taxon>Conoidasida</taxon>
        <taxon>Coccidia</taxon>
        <taxon>Eucoccidiorida</taxon>
        <taxon>Eimeriorina</taxon>
        <taxon>Sarcocystidae</taxon>
        <taxon>Besnoitia</taxon>
    </lineage>
</organism>
<gene>
    <name evidence="2" type="ORF">BESB_014430</name>
</gene>
<reference evidence="2 3" key="1">
    <citation type="submission" date="2017-09" db="EMBL/GenBank/DDBJ databases">
        <title>Genome sequencing of Besnoitia besnoiti strain Bb-Ger1.</title>
        <authorList>
            <person name="Schares G."/>
            <person name="Venepally P."/>
            <person name="Lorenzi H.A."/>
        </authorList>
    </citation>
    <scope>NUCLEOTIDE SEQUENCE [LARGE SCALE GENOMIC DNA]</scope>
    <source>
        <strain evidence="2 3">Bb-Ger1</strain>
    </source>
</reference>
<protein>
    <submittedName>
        <fullName evidence="2">Uncharacterized protein</fullName>
    </submittedName>
</protein>
<dbReference type="Proteomes" id="UP000224006">
    <property type="component" value="Chromosome IX"/>
</dbReference>
<proteinExistence type="predicted"/>
<feature type="compositionally biased region" description="Basic and acidic residues" evidence="1">
    <location>
        <begin position="166"/>
        <end position="175"/>
    </location>
</feature>